<protein>
    <submittedName>
        <fullName evidence="6">DNA recombination protein RmuC</fullName>
    </submittedName>
</protein>
<evidence type="ECO:0000313" key="7">
    <source>
        <dbReference type="Proteomes" id="UP000199036"/>
    </source>
</evidence>
<evidence type="ECO:0000256" key="4">
    <source>
        <dbReference type="ARBA" id="ARBA00023172"/>
    </source>
</evidence>
<evidence type="ECO:0000313" key="6">
    <source>
        <dbReference type="EMBL" id="SFO05768.1"/>
    </source>
</evidence>
<dbReference type="AlphaFoldDB" id="A0A1I5E2P2"/>
<keyword evidence="5" id="KW-1133">Transmembrane helix</keyword>
<evidence type="ECO:0000256" key="2">
    <source>
        <dbReference type="ARBA" id="ARBA00009840"/>
    </source>
</evidence>
<keyword evidence="4" id="KW-0233">DNA recombination</keyword>
<organism evidence="6 7">
    <name type="scientific">Paenimyroides ummariense</name>
    <dbReference type="NCBI Taxonomy" id="913024"/>
    <lineage>
        <taxon>Bacteria</taxon>
        <taxon>Pseudomonadati</taxon>
        <taxon>Bacteroidota</taxon>
        <taxon>Flavobacteriia</taxon>
        <taxon>Flavobacteriales</taxon>
        <taxon>Flavobacteriaceae</taxon>
        <taxon>Paenimyroides</taxon>
    </lineage>
</organism>
<sequence>MSPFSLIFTIKYNMTGFLISVSVLLSAICLYLLYKNSLLKRHSISSENAINQTNEQLINQKSLNQDLKIRNEILSNELIVFKENQHILSNDLKVLIEEKLNIVAENSVLKEKLLFQKTEIEHLHNQTTLQFENIAQKLLEEKSERFTAANKQNIDAILQPLSENIERFKKQVEETYDKESKIRFSLDERIKELMLQTNKISTEATNLANALKTNHKKQGDWGELILENILQKSGLVKNREYRTQSNLVTNEGKNVRPDIIIDLPNNRSIIVDSKVSLNAYDAYCNSESTEEQTIYLNNHLKALRLHIDELSAKNYNDLIDGLDFTMLFIPIEPAYLLALQTDTNLWNDAYKKRILLISPTNLIACLKLISDLWNKDKQDKSAQKIVKQAEKIYEKTVLFTKSFEQVGKQIQQAQDSYLKAQNQLKDGRGNILSQTNHLLKYGISPKNVLNDFNDEDDSEFIA</sequence>
<reference evidence="7" key="1">
    <citation type="submission" date="2016-10" db="EMBL/GenBank/DDBJ databases">
        <authorList>
            <person name="Varghese N."/>
            <person name="Submissions S."/>
        </authorList>
    </citation>
    <scope>NUCLEOTIDE SEQUENCE [LARGE SCALE GENOMIC DNA]</scope>
    <source>
        <strain evidence="7">DS-12</strain>
    </source>
</reference>
<proteinExistence type="inferred from homology"/>
<comment type="function">
    <text evidence="1">Involved in DNA recombination.</text>
</comment>
<dbReference type="PANTHER" id="PTHR30563:SF0">
    <property type="entry name" value="DNA RECOMBINATION PROTEIN RMUC"/>
    <property type="match status" value="1"/>
</dbReference>
<dbReference type="Proteomes" id="UP000199036">
    <property type="component" value="Unassembled WGS sequence"/>
</dbReference>
<feature type="transmembrane region" description="Helical" evidence="5">
    <location>
        <begin position="12"/>
        <end position="34"/>
    </location>
</feature>
<keyword evidence="5" id="KW-0812">Transmembrane</keyword>
<keyword evidence="3" id="KW-0175">Coiled coil</keyword>
<evidence type="ECO:0000256" key="3">
    <source>
        <dbReference type="ARBA" id="ARBA00023054"/>
    </source>
</evidence>
<evidence type="ECO:0000256" key="5">
    <source>
        <dbReference type="SAM" id="Phobius"/>
    </source>
</evidence>
<dbReference type="Pfam" id="PF02646">
    <property type="entry name" value="RmuC"/>
    <property type="match status" value="1"/>
</dbReference>
<keyword evidence="5" id="KW-0472">Membrane</keyword>
<keyword evidence="7" id="KW-1185">Reference proteome</keyword>
<accession>A0A1I5E2P2</accession>
<evidence type="ECO:0000256" key="1">
    <source>
        <dbReference type="ARBA" id="ARBA00003416"/>
    </source>
</evidence>
<comment type="similarity">
    <text evidence="2">Belongs to the RmuC family.</text>
</comment>
<dbReference type="PANTHER" id="PTHR30563">
    <property type="entry name" value="DNA RECOMBINATION PROTEIN RMUC"/>
    <property type="match status" value="1"/>
</dbReference>
<name>A0A1I5E2P2_9FLAO</name>
<dbReference type="OrthoDB" id="370725at2"/>
<gene>
    <name evidence="6" type="ORF">SAMN05421741_11866</name>
</gene>
<dbReference type="EMBL" id="FOVI01000018">
    <property type="protein sequence ID" value="SFO05768.1"/>
    <property type="molecule type" value="Genomic_DNA"/>
</dbReference>
<dbReference type="GO" id="GO:0006310">
    <property type="term" value="P:DNA recombination"/>
    <property type="evidence" value="ECO:0007669"/>
    <property type="project" value="UniProtKB-KW"/>
</dbReference>
<dbReference type="InterPro" id="IPR003798">
    <property type="entry name" value="DNA_recombination_RmuC"/>
</dbReference>